<evidence type="ECO:0000313" key="1">
    <source>
        <dbReference type="EMBL" id="AOY83246.1"/>
    </source>
</evidence>
<dbReference type="AlphaFoldDB" id="A0A1D9G6K0"/>
<dbReference type="Proteomes" id="UP000176944">
    <property type="component" value="Chromosome"/>
</dbReference>
<organism evidence="1 2">
    <name type="scientific">Moorena producens (strain JHB)</name>
    <dbReference type="NCBI Taxonomy" id="1454205"/>
    <lineage>
        <taxon>Bacteria</taxon>
        <taxon>Bacillati</taxon>
        <taxon>Cyanobacteriota</taxon>
        <taxon>Cyanophyceae</taxon>
        <taxon>Coleofasciculales</taxon>
        <taxon>Coleofasciculaceae</taxon>
        <taxon>Moorena</taxon>
    </lineage>
</organism>
<dbReference type="EMBL" id="CP017708">
    <property type="protein sequence ID" value="AOY83246.1"/>
    <property type="molecule type" value="Genomic_DNA"/>
</dbReference>
<name>A0A1D9G6K0_MOOP1</name>
<reference evidence="2" key="1">
    <citation type="submission" date="2016-10" db="EMBL/GenBank/DDBJ databases">
        <title>Comparative genomics uncovers the prolific and rare metabolic potential of the cyanobacterial genus Moorea.</title>
        <authorList>
            <person name="Leao T."/>
            <person name="Castelao G."/>
            <person name="Korobeynikov A."/>
            <person name="Monroe E.A."/>
            <person name="Podell S."/>
            <person name="Glukhov E."/>
            <person name="Allen E."/>
            <person name="Gerwick W.H."/>
            <person name="Gerwick L."/>
        </authorList>
    </citation>
    <scope>NUCLEOTIDE SEQUENCE [LARGE SCALE GENOMIC DNA]</scope>
    <source>
        <strain evidence="2">JHB</strain>
    </source>
</reference>
<gene>
    <name evidence="1" type="ORF">BJP36_28315</name>
</gene>
<accession>A0A1D9G6K0</accession>
<sequence>MILFGYFVFLPSPPCLPCLPFPVLDTEQWFSPGIGRVLMAEFGNACYNRRIDFNNNLGHLIKILNPVVSDKLRGLTP</sequence>
<evidence type="ECO:0000313" key="2">
    <source>
        <dbReference type="Proteomes" id="UP000176944"/>
    </source>
</evidence>
<protein>
    <submittedName>
        <fullName evidence="1">Uncharacterized protein</fullName>
    </submittedName>
</protein>
<proteinExistence type="predicted"/>